<dbReference type="AlphaFoldDB" id="A0A1F6FPU6"/>
<sequence length="101" mass="11511">METTTNEPIDEFELTRENNRLLTENNQLLKKIDKRARTGFWFKVVLYLVIFGLPLLFYSFFMNSLSTMLGVGTQGGDSNNSSTLTDTANNAKQILDLLRSQ</sequence>
<evidence type="ECO:0000313" key="2">
    <source>
        <dbReference type="EMBL" id="OGG87882.1"/>
    </source>
</evidence>
<protein>
    <submittedName>
        <fullName evidence="2">Uncharacterized protein</fullName>
    </submittedName>
</protein>
<accession>A0A1F6FPU6</accession>
<evidence type="ECO:0000313" key="3">
    <source>
        <dbReference type="Proteomes" id="UP000179230"/>
    </source>
</evidence>
<gene>
    <name evidence="2" type="ORF">A2592_03610</name>
</gene>
<dbReference type="Proteomes" id="UP000179230">
    <property type="component" value="Unassembled WGS sequence"/>
</dbReference>
<dbReference type="EMBL" id="MFMT01000038">
    <property type="protein sequence ID" value="OGG87882.1"/>
    <property type="molecule type" value="Genomic_DNA"/>
</dbReference>
<proteinExistence type="predicted"/>
<keyword evidence="1" id="KW-0472">Membrane</keyword>
<evidence type="ECO:0000256" key="1">
    <source>
        <dbReference type="SAM" id="Phobius"/>
    </source>
</evidence>
<comment type="caution">
    <text evidence="2">The sequence shown here is derived from an EMBL/GenBank/DDBJ whole genome shotgun (WGS) entry which is preliminary data.</text>
</comment>
<organism evidence="2 3">
    <name type="scientific">Candidatus Kaiserbacteria bacterium RIFOXYD1_FULL_42_15</name>
    <dbReference type="NCBI Taxonomy" id="1798532"/>
    <lineage>
        <taxon>Bacteria</taxon>
        <taxon>Candidatus Kaiseribacteriota</taxon>
    </lineage>
</organism>
<keyword evidence="1" id="KW-0812">Transmembrane</keyword>
<feature type="transmembrane region" description="Helical" evidence="1">
    <location>
        <begin position="40"/>
        <end position="61"/>
    </location>
</feature>
<name>A0A1F6FPU6_9BACT</name>
<keyword evidence="1" id="KW-1133">Transmembrane helix</keyword>
<reference evidence="2 3" key="1">
    <citation type="journal article" date="2016" name="Nat. Commun.">
        <title>Thousands of microbial genomes shed light on interconnected biogeochemical processes in an aquifer system.</title>
        <authorList>
            <person name="Anantharaman K."/>
            <person name="Brown C.T."/>
            <person name="Hug L.A."/>
            <person name="Sharon I."/>
            <person name="Castelle C.J."/>
            <person name="Probst A.J."/>
            <person name="Thomas B.C."/>
            <person name="Singh A."/>
            <person name="Wilkins M.J."/>
            <person name="Karaoz U."/>
            <person name="Brodie E.L."/>
            <person name="Williams K.H."/>
            <person name="Hubbard S.S."/>
            <person name="Banfield J.F."/>
        </authorList>
    </citation>
    <scope>NUCLEOTIDE SEQUENCE [LARGE SCALE GENOMIC DNA]</scope>
</reference>